<protein>
    <submittedName>
        <fullName evidence="1">Uncharacterized protein</fullName>
    </submittedName>
</protein>
<dbReference type="EMBL" id="QOVF01000001">
    <property type="protein sequence ID" value="KAA0696293.1"/>
    <property type="molecule type" value="Genomic_DNA"/>
</dbReference>
<evidence type="ECO:0000313" key="1">
    <source>
        <dbReference type="EMBL" id="KAA0696293.1"/>
    </source>
</evidence>
<sequence length="76" mass="8724">MDSEVVQKAEIILSNKKLLAEFADLNRMTPETARKLLERLIREPVDSEQVERERESVLAYCYSKVGKIFGIAKPKT</sequence>
<accession>A0A7V7GW44</accession>
<dbReference type="OrthoDB" id="7066041at2"/>
<dbReference type="RefSeq" id="WP_149331259.1">
    <property type="nucleotide sequence ID" value="NZ_JBHOFR010000003.1"/>
</dbReference>
<reference evidence="1 2" key="1">
    <citation type="submission" date="2018-07" db="EMBL/GenBank/DDBJ databases">
        <title>Pseudomonas laoshanensis sp. nov., isolated from soil.</title>
        <authorList>
            <person name="Sun J."/>
            <person name="Yu L."/>
            <person name="Wang M."/>
            <person name="Zhang C."/>
        </authorList>
    </citation>
    <scope>NUCLEOTIDE SEQUENCE [LARGE SCALE GENOMIC DNA]</scope>
    <source>
        <strain evidence="1 2">Y22</strain>
    </source>
</reference>
<gene>
    <name evidence="1" type="ORF">DT594_02745</name>
</gene>
<evidence type="ECO:0000313" key="2">
    <source>
        <dbReference type="Proteomes" id="UP000463138"/>
    </source>
</evidence>
<proteinExistence type="predicted"/>
<comment type="caution">
    <text evidence="1">The sequence shown here is derived from an EMBL/GenBank/DDBJ whole genome shotgun (WGS) entry which is preliminary data.</text>
</comment>
<name>A0A7V7GW44_9GAMM</name>
<organism evidence="1 2">
    <name type="scientific">Halopseudomonas laoshanensis</name>
    <dbReference type="NCBI Taxonomy" id="2268758"/>
    <lineage>
        <taxon>Bacteria</taxon>
        <taxon>Pseudomonadati</taxon>
        <taxon>Pseudomonadota</taxon>
        <taxon>Gammaproteobacteria</taxon>
        <taxon>Pseudomonadales</taxon>
        <taxon>Pseudomonadaceae</taxon>
        <taxon>Halopseudomonas</taxon>
    </lineage>
</organism>
<dbReference type="AlphaFoldDB" id="A0A7V7GW44"/>
<dbReference type="Proteomes" id="UP000463138">
    <property type="component" value="Unassembled WGS sequence"/>
</dbReference>
<keyword evidence="2" id="KW-1185">Reference proteome</keyword>